<feature type="compositionally biased region" description="Low complexity" evidence="1">
    <location>
        <begin position="223"/>
        <end position="235"/>
    </location>
</feature>
<protein>
    <submittedName>
        <fullName evidence="3">17512_t:CDS:1</fullName>
    </submittedName>
</protein>
<dbReference type="Proteomes" id="UP001153678">
    <property type="component" value="Unassembled WGS sequence"/>
</dbReference>
<keyword evidence="2" id="KW-0472">Membrane</keyword>
<name>A0A9W4SH10_9GLOM</name>
<feature type="transmembrane region" description="Helical" evidence="2">
    <location>
        <begin position="495"/>
        <end position="518"/>
    </location>
</feature>
<organism evidence="3 4">
    <name type="scientific">Funneliformis geosporum</name>
    <dbReference type="NCBI Taxonomy" id="1117311"/>
    <lineage>
        <taxon>Eukaryota</taxon>
        <taxon>Fungi</taxon>
        <taxon>Fungi incertae sedis</taxon>
        <taxon>Mucoromycota</taxon>
        <taxon>Glomeromycotina</taxon>
        <taxon>Glomeromycetes</taxon>
        <taxon>Glomerales</taxon>
        <taxon>Glomeraceae</taxon>
        <taxon>Funneliformis</taxon>
    </lineage>
</organism>
<dbReference type="EMBL" id="CAMKVN010000446">
    <property type="protein sequence ID" value="CAI2168025.1"/>
    <property type="molecule type" value="Genomic_DNA"/>
</dbReference>
<evidence type="ECO:0000313" key="3">
    <source>
        <dbReference type="EMBL" id="CAI2168025.1"/>
    </source>
</evidence>
<feature type="compositionally biased region" description="Gly residues" evidence="1">
    <location>
        <begin position="872"/>
        <end position="892"/>
    </location>
</feature>
<comment type="caution">
    <text evidence="3">The sequence shown here is derived from an EMBL/GenBank/DDBJ whole genome shotgun (WGS) entry which is preliminary data.</text>
</comment>
<dbReference type="OrthoDB" id="2423770at2759"/>
<feature type="region of interest" description="Disordered" evidence="1">
    <location>
        <begin position="223"/>
        <end position="245"/>
    </location>
</feature>
<keyword evidence="2" id="KW-0812">Transmembrane</keyword>
<feature type="region of interest" description="Disordered" evidence="1">
    <location>
        <begin position="620"/>
        <end position="651"/>
    </location>
</feature>
<accession>A0A9W4SH10</accession>
<sequence length="902" mass="100103">MQYFLASVYGQKDPNCDSLNDPCVLANSTLHPCNGHLMTIPPEALSGAVQFQYKFSMSDPEIYSVYYCSCSVKFYNLVVNCTTCFQGPGTSITVEPFQDFANACANAGFAIALEKPKAPNPRKIDKYCGTLKDPCNLVNSTLSPCGGYFPPPTPEVLSGKISSKYELSSNDNSLFPCACNAELYSLLYRCTTCFIQPGNDITVEPLNDFKTTCIEGGFNFEVTSPTTTEPSPTQKETSKPTPLIKNDPSCNTENDPCLVINNLLMPCNGFLYPPSKLTNGSYNPKLVSCMCNGRFYDQLSKCMTCFAPKYNITVVPFDEYEQTCKKLKLLSNDGSLILLKDSFLLLSLWIAFMECKDKKSLKSHLITSNAGKFEEKSDDINCQNDSPDNPCNKVDKLLEPCNETLTRPDSDDEFMYWVDEPQEAKCWCNKEFYDLISSCMRCFSLPPNVETRIRPLEDYKNDCKAQNVEFIDQQVESAATEQEQRQVKKKGPNKLLLALGISSLITLLASLLFCLVAFKKNKKKSRAYEQLKTDFYSYPKNKGRGIEIGTRNVVNENDEKLYSPEAPMPPPLAHQPQQIELQDQSQQNNPFVNTGTYGQQEYYVDAIQSQIQAPRQIIAQEPEDTPSPTVKATSKNSEPTTNVSHPSNKEVKEKETTIESCTEPDSACKNVNAILKLCNGIMVTPDKYIEQNIHNGTYQPDSFSLARCMCNQPYYNMLKTCLECFTNITETGFEIAPMEQYETKCKSFGITFTQEMPPPPTTGVPSKVKLILSIGLFVISFGLIGMLLLQLYRRKKRKEKEALFAAKQTAELAAGRGGRLSTDTLTKKYPLPSSSPTHRPPPQYTSSGGTNYPPPPSSNVSPQPYYPPHGSPQGGQGGGQGGDHGGQSGQGGQADSYFNSSF</sequence>
<feature type="transmembrane region" description="Helical" evidence="2">
    <location>
        <begin position="770"/>
        <end position="792"/>
    </location>
</feature>
<proteinExistence type="predicted"/>
<feature type="compositionally biased region" description="Polar residues" evidence="1">
    <location>
        <begin position="626"/>
        <end position="646"/>
    </location>
</feature>
<reference evidence="3" key="1">
    <citation type="submission" date="2022-08" db="EMBL/GenBank/DDBJ databases">
        <authorList>
            <person name="Kallberg Y."/>
            <person name="Tangrot J."/>
            <person name="Rosling A."/>
        </authorList>
    </citation>
    <scope>NUCLEOTIDE SEQUENCE</scope>
    <source>
        <strain evidence="3">Wild A</strain>
    </source>
</reference>
<gene>
    <name evidence="3" type="ORF">FWILDA_LOCUS3377</name>
</gene>
<evidence type="ECO:0000256" key="2">
    <source>
        <dbReference type="SAM" id="Phobius"/>
    </source>
</evidence>
<keyword evidence="2" id="KW-1133">Transmembrane helix</keyword>
<dbReference type="AlphaFoldDB" id="A0A9W4SH10"/>
<evidence type="ECO:0000256" key="1">
    <source>
        <dbReference type="SAM" id="MobiDB-lite"/>
    </source>
</evidence>
<keyword evidence="4" id="KW-1185">Reference proteome</keyword>
<evidence type="ECO:0000313" key="4">
    <source>
        <dbReference type="Proteomes" id="UP001153678"/>
    </source>
</evidence>
<feature type="region of interest" description="Disordered" evidence="1">
    <location>
        <begin position="815"/>
        <end position="902"/>
    </location>
</feature>